<organism evidence="1 2">
    <name type="scientific">Antribacter soli</name>
    <dbReference type="NCBI Taxonomy" id="2910976"/>
    <lineage>
        <taxon>Bacteria</taxon>
        <taxon>Bacillati</taxon>
        <taxon>Actinomycetota</taxon>
        <taxon>Actinomycetes</taxon>
        <taxon>Micrococcales</taxon>
        <taxon>Promicromonosporaceae</taxon>
        <taxon>Antribacter</taxon>
    </lineage>
</organism>
<evidence type="ECO:0000313" key="1">
    <source>
        <dbReference type="EMBL" id="MCF4122697.1"/>
    </source>
</evidence>
<dbReference type="EMBL" id="JAKGSG010000046">
    <property type="protein sequence ID" value="MCF4122697.1"/>
    <property type="molecule type" value="Genomic_DNA"/>
</dbReference>
<dbReference type="Proteomes" id="UP001165405">
    <property type="component" value="Unassembled WGS sequence"/>
</dbReference>
<dbReference type="AlphaFoldDB" id="A0AA41QIA7"/>
<protein>
    <submittedName>
        <fullName evidence="1">Uncharacterized protein</fullName>
    </submittedName>
</protein>
<keyword evidence="2" id="KW-1185">Reference proteome</keyword>
<reference evidence="1" key="1">
    <citation type="submission" date="2022-01" db="EMBL/GenBank/DDBJ databases">
        <title>Antribacter sp. nov., isolated from Guizhou of China.</title>
        <authorList>
            <person name="Chengliang C."/>
            <person name="Ya Z."/>
        </authorList>
    </citation>
    <scope>NUCLEOTIDE SEQUENCE</scope>
    <source>
        <strain evidence="1">KLBMP 9083</strain>
    </source>
</reference>
<evidence type="ECO:0000313" key="2">
    <source>
        <dbReference type="Proteomes" id="UP001165405"/>
    </source>
</evidence>
<sequence>MSTSTERLLAALVPVVPGLADAAARDREWLASEAGLPPLDPAAWTVAEAARDLFARLRDGDAAVAGVIVVMGDVLEEWRGTDLDVDGVIEDVLVHYPSPGEEHDHVTRALGPGLRTALDAQRDVRQPAAVEAFVAGLVAAVPALRRLADENRYGYHDIVLAHPFLGEVVQREVGLLTGDPSPEAGPVPDDPAAEVRSVLDHVEAAFGSDPAVDELVRVSFVENLPYPGEPGEEIVTLLGPGLAAALSDLRGPGPAA</sequence>
<dbReference type="RefSeq" id="WP_236090494.1">
    <property type="nucleotide sequence ID" value="NZ_JAKGSG010000046.1"/>
</dbReference>
<comment type="caution">
    <text evidence="1">The sequence shown here is derived from an EMBL/GenBank/DDBJ whole genome shotgun (WGS) entry which is preliminary data.</text>
</comment>
<gene>
    <name evidence="1" type="ORF">L1785_17090</name>
</gene>
<accession>A0AA41QIA7</accession>
<proteinExistence type="predicted"/>
<name>A0AA41QIA7_9MICO</name>